<dbReference type="Proteomes" id="UP000198788">
    <property type="component" value="Unassembled WGS sequence"/>
</dbReference>
<evidence type="ECO:0000256" key="6">
    <source>
        <dbReference type="ARBA" id="ARBA00022763"/>
    </source>
</evidence>
<evidence type="ECO:0000256" key="8">
    <source>
        <dbReference type="ARBA" id="ARBA00022842"/>
    </source>
</evidence>
<evidence type="ECO:0000256" key="10">
    <source>
        <dbReference type="ARBA" id="ARBA00023172"/>
    </source>
</evidence>
<sequence>MANEATRILGLDPGLRRTGWGVVAAEGSRLRWIAHGVVTPPEAAPFSERLLFLLEAVAEVCAAHACDEAAIEEVFVNMNPSSTLKLGHARAAVMLAPARCGLSVAEYAPNLIKKAVVGAGHADKSQIAFMVKRLLPAAGDAKADAADALAVAITHAQLRKRALLSPPPQGEGDHAKHGGGGHRQAAAAGSGPLHRFAVPLPQRGRIAW</sequence>
<keyword evidence="3 13" id="KW-0540">Nuclease</keyword>
<evidence type="ECO:0000256" key="2">
    <source>
        <dbReference type="ARBA" id="ARBA00022490"/>
    </source>
</evidence>
<evidence type="ECO:0000256" key="14">
    <source>
        <dbReference type="NCBIfam" id="TIGR00228"/>
    </source>
</evidence>
<comment type="catalytic activity">
    <reaction evidence="12 13">
        <text>Endonucleolytic cleavage at a junction such as a reciprocal single-stranded crossover between two homologous DNA duplexes (Holliday junction).</text>
        <dbReference type="EC" id="3.1.21.10"/>
    </reaction>
</comment>
<comment type="subunit">
    <text evidence="13">Homodimer which binds Holliday junction (HJ) DNA. The HJ becomes 2-fold symmetrical on binding to RuvC with unstacked arms; it has a different conformation from HJ DNA in complex with RuvA. In the full resolvosome a probable DNA-RuvA(4)-RuvB(12)-RuvC(2) complex forms which resolves the HJ.</text>
</comment>
<dbReference type="GO" id="GO:0006310">
    <property type="term" value="P:DNA recombination"/>
    <property type="evidence" value="ECO:0007669"/>
    <property type="project" value="UniProtKB-UniRule"/>
</dbReference>
<evidence type="ECO:0000256" key="7">
    <source>
        <dbReference type="ARBA" id="ARBA00022801"/>
    </source>
</evidence>
<dbReference type="Gene3D" id="3.30.420.10">
    <property type="entry name" value="Ribonuclease H-like superfamily/Ribonuclease H"/>
    <property type="match status" value="1"/>
</dbReference>
<accession>A0A1I6QJQ5</accession>
<dbReference type="InterPro" id="IPR036397">
    <property type="entry name" value="RNaseH_sf"/>
</dbReference>
<keyword evidence="2 13" id="KW-0963">Cytoplasm</keyword>
<dbReference type="GO" id="GO:0000287">
    <property type="term" value="F:magnesium ion binding"/>
    <property type="evidence" value="ECO:0007669"/>
    <property type="project" value="UniProtKB-UniRule"/>
</dbReference>
<comment type="subcellular location">
    <subcellularLocation>
        <location evidence="13">Cytoplasm</location>
    </subcellularLocation>
</comment>
<dbReference type="PANTHER" id="PTHR30194:SF3">
    <property type="entry name" value="CROSSOVER JUNCTION ENDODEOXYRIBONUCLEASE RUVC"/>
    <property type="match status" value="1"/>
</dbReference>
<dbReference type="AlphaFoldDB" id="A0A1I6QJQ5"/>
<evidence type="ECO:0000256" key="5">
    <source>
        <dbReference type="ARBA" id="ARBA00022759"/>
    </source>
</evidence>
<keyword evidence="17" id="KW-1185">Reference proteome</keyword>
<evidence type="ECO:0000256" key="13">
    <source>
        <dbReference type="HAMAP-Rule" id="MF_00034"/>
    </source>
</evidence>
<feature type="binding site" evidence="13">
    <location>
        <position position="12"/>
    </location>
    <ligand>
        <name>Mg(2+)</name>
        <dbReference type="ChEBI" id="CHEBI:18420"/>
        <label>1</label>
    </ligand>
</feature>
<evidence type="ECO:0000256" key="9">
    <source>
        <dbReference type="ARBA" id="ARBA00023125"/>
    </source>
</evidence>
<organism evidence="16 17">
    <name type="scientific">Brevundimonas viscosa</name>
    <dbReference type="NCBI Taxonomy" id="871741"/>
    <lineage>
        <taxon>Bacteria</taxon>
        <taxon>Pseudomonadati</taxon>
        <taxon>Pseudomonadota</taxon>
        <taxon>Alphaproteobacteria</taxon>
        <taxon>Caulobacterales</taxon>
        <taxon>Caulobacteraceae</taxon>
        <taxon>Brevundimonas</taxon>
    </lineage>
</organism>
<dbReference type="InterPro" id="IPR020563">
    <property type="entry name" value="X-over_junc_endoDNase_Mg_BS"/>
</dbReference>
<dbReference type="EC" id="3.1.21.10" evidence="13 14"/>
<feature type="binding site" evidence="13">
    <location>
        <position position="72"/>
    </location>
    <ligand>
        <name>Mg(2+)</name>
        <dbReference type="ChEBI" id="CHEBI:18420"/>
        <label>2</label>
    </ligand>
</feature>
<dbReference type="Pfam" id="PF02075">
    <property type="entry name" value="RuvC"/>
    <property type="match status" value="1"/>
</dbReference>
<evidence type="ECO:0000256" key="12">
    <source>
        <dbReference type="ARBA" id="ARBA00029354"/>
    </source>
</evidence>
<dbReference type="NCBIfam" id="TIGR00228">
    <property type="entry name" value="ruvC"/>
    <property type="match status" value="1"/>
</dbReference>
<feature type="active site" evidence="13">
    <location>
        <position position="144"/>
    </location>
</feature>
<dbReference type="InterPro" id="IPR002176">
    <property type="entry name" value="X-over_junc_endoDNase_RuvC"/>
</dbReference>
<feature type="active site" evidence="13">
    <location>
        <position position="72"/>
    </location>
</feature>
<dbReference type="GO" id="GO:0006281">
    <property type="term" value="P:DNA repair"/>
    <property type="evidence" value="ECO:0007669"/>
    <property type="project" value="UniProtKB-UniRule"/>
</dbReference>
<keyword evidence="11 13" id="KW-0234">DNA repair</keyword>
<name>A0A1I6QJQ5_9CAUL</name>
<keyword evidence="7 13" id="KW-0378">Hydrolase</keyword>
<dbReference type="STRING" id="871741.SAMN05192570_1889"/>
<keyword evidence="4 13" id="KW-0479">Metal-binding</keyword>
<evidence type="ECO:0000313" key="16">
    <source>
        <dbReference type="EMBL" id="SFS52625.1"/>
    </source>
</evidence>
<dbReference type="GO" id="GO:0003677">
    <property type="term" value="F:DNA binding"/>
    <property type="evidence" value="ECO:0007669"/>
    <property type="project" value="UniProtKB-KW"/>
</dbReference>
<dbReference type="GO" id="GO:0009432">
    <property type="term" value="P:SOS response"/>
    <property type="evidence" value="ECO:0007669"/>
    <property type="project" value="UniProtKB-ARBA"/>
</dbReference>
<keyword evidence="5 13" id="KW-0255">Endonuclease</keyword>
<keyword evidence="8 13" id="KW-0460">Magnesium</keyword>
<evidence type="ECO:0000256" key="3">
    <source>
        <dbReference type="ARBA" id="ARBA00022722"/>
    </source>
</evidence>
<proteinExistence type="inferred from homology"/>
<dbReference type="PRINTS" id="PR00696">
    <property type="entry name" value="RSOLVASERUVC"/>
</dbReference>
<comment type="similarity">
    <text evidence="1 13">Belongs to the RuvC family.</text>
</comment>
<feature type="region of interest" description="Disordered" evidence="15">
    <location>
        <begin position="163"/>
        <end position="196"/>
    </location>
</feature>
<evidence type="ECO:0000256" key="1">
    <source>
        <dbReference type="ARBA" id="ARBA00009518"/>
    </source>
</evidence>
<dbReference type="InterPro" id="IPR012337">
    <property type="entry name" value="RNaseH-like_sf"/>
</dbReference>
<dbReference type="FunFam" id="3.30.420.10:FF:000002">
    <property type="entry name" value="Crossover junction endodeoxyribonuclease RuvC"/>
    <property type="match status" value="1"/>
</dbReference>
<keyword evidence="10 13" id="KW-0233">DNA recombination</keyword>
<dbReference type="SUPFAM" id="SSF53098">
    <property type="entry name" value="Ribonuclease H-like"/>
    <property type="match status" value="1"/>
</dbReference>
<dbReference type="HAMAP" id="MF_00034">
    <property type="entry name" value="RuvC"/>
    <property type="match status" value="1"/>
</dbReference>
<evidence type="ECO:0000256" key="4">
    <source>
        <dbReference type="ARBA" id="ARBA00022723"/>
    </source>
</evidence>
<keyword evidence="9 13" id="KW-0238">DNA-binding</keyword>
<gene>
    <name evidence="13" type="primary">ruvC</name>
    <name evidence="16" type="ORF">SAMN05192570_1889</name>
</gene>
<keyword evidence="6 13" id="KW-0227">DNA damage</keyword>
<comment type="function">
    <text evidence="13">The RuvA-RuvB-RuvC complex processes Holliday junction (HJ) DNA during genetic recombination and DNA repair. Endonuclease that resolves HJ intermediates. Cleaves cruciform DNA by making single-stranded nicks across the HJ at symmetrical positions within the homologous arms, yielding a 5'-phosphate and a 3'-hydroxyl group; requires a central core of homology in the junction. The consensus cleavage sequence is 5'-(A/T)TT(C/G)-3'. Cleavage occurs on the 3'-side of the TT dinucleotide at the point of strand exchange. HJ branch migration catalyzed by RuvA-RuvB allows RuvC to scan DNA until it finds its consensus sequence, where it cleaves and resolves the cruciform DNA.</text>
</comment>
<dbReference type="PANTHER" id="PTHR30194">
    <property type="entry name" value="CROSSOVER JUNCTION ENDODEOXYRIBONUCLEASE RUVC"/>
    <property type="match status" value="1"/>
</dbReference>
<reference evidence="17" key="1">
    <citation type="submission" date="2016-10" db="EMBL/GenBank/DDBJ databases">
        <authorList>
            <person name="Varghese N."/>
            <person name="Submissions S."/>
        </authorList>
    </citation>
    <scope>NUCLEOTIDE SEQUENCE [LARGE SCALE GENOMIC DNA]</scope>
    <source>
        <strain evidence="17">CGMCC 1.10683</strain>
    </source>
</reference>
<protein>
    <recommendedName>
        <fullName evidence="13 14">Crossover junction endodeoxyribonuclease RuvC</fullName>
        <ecNumber evidence="13 14">3.1.21.10</ecNumber>
    </recommendedName>
    <alternativeName>
        <fullName evidence="13">Holliday junction nuclease RuvC</fullName>
    </alternativeName>
    <alternativeName>
        <fullName evidence="13">Holliday junction resolvase RuvC</fullName>
    </alternativeName>
</protein>
<dbReference type="GO" id="GO:0005737">
    <property type="term" value="C:cytoplasm"/>
    <property type="evidence" value="ECO:0007669"/>
    <property type="project" value="UniProtKB-SubCell"/>
</dbReference>
<evidence type="ECO:0000256" key="11">
    <source>
        <dbReference type="ARBA" id="ARBA00023204"/>
    </source>
</evidence>
<comment type="cofactor">
    <cofactor evidence="13">
        <name>Mg(2+)</name>
        <dbReference type="ChEBI" id="CHEBI:18420"/>
    </cofactor>
    <text evidence="13">Binds 2 Mg(2+) ion per subunit.</text>
</comment>
<feature type="binding site" evidence="13">
    <location>
        <position position="144"/>
    </location>
    <ligand>
        <name>Mg(2+)</name>
        <dbReference type="ChEBI" id="CHEBI:18420"/>
        <label>1</label>
    </ligand>
</feature>
<evidence type="ECO:0000313" key="17">
    <source>
        <dbReference type="Proteomes" id="UP000198788"/>
    </source>
</evidence>
<dbReference type="GO" id="GO:0048476">
    <property type="term" value="C:Holliday junction resolvase complex"/>
    <property type="evidence" value="ECO:0007669"/>
    <property type="project" value="UniProtKB-UniRule"/>
</dbReference>
<dbReference type="CDD" id="cd16962">
    <property type="entry name" value="RuvC"/>
    <property type="match status" value="1"/>
</dbReference>
<evidence type="ECO:0000256" key="15">
    <source>
        <dbReference type="SAM" id="MobiDB-lite"/>
    </source>
</evidence>
<dbReference type="GO" id="GO:0008821">
    <property type="term" value="F:crossover junction DNA endonuclease activity"/>
    <property type="evidence" value="ECO:0007669"/>
    <property type="project" value="UniProtKB-UniRule"/>
</dbReference>
<feature type="active site" evidence="13">
    <location>
        <position position="12"/>
    </location>
</feature>
<dbReference type="PROSITE" id="PS01321">
    <property type="entry name" value="RUVC"/>
    <property type="match status" value="1"/>
</dbReference>
<dbReference type="EMBL" id="FOZV01000003">
    <property type="protein sequence ID" value="SFS52625.1"/>
    <property type="molecule type" value="Genomic_DNA"/>
</dbReference>